<dbReference type="InterPro" id="IPR029058">
    <property type="entry name" value="AB_hydrolase_fold"/>
</dbReference>
<dbReference type="Gene3D" id="3.40.50.1820">
    <property type="entry name" value="alpha/beta hydrolase"/>
    <property type="match status" value="2"/>
</dbReference>
<dbReference type="GO" id="GO:0008239">
    <property type="term" value="F:dipeptidyl-peptidase activity"/>
    <property type="evidence" value="ECO:0007669"/>
    <property type="project" value="TreeGrafter"/>
</dbReference>
<evidence type="ECO:0000256" key="3">
    <source>
        <dbReference type="ARBA" id="ARBA00022729"/>
    </source>
</evidence>
<dbReference type="SUPFAM" id="SSF53474">
    <property type="entry name" value="alpha/beta-Hydrolases"/>
    <property type="match status" value="1"/>
</dbReference>
<evidence type="ECO:0000256" key="2">
    <source>
        <dbReference type="ARBA" id="ARBA00022670"/>
    </source>
</evidence>
<protein>
    <submittedName>
        <fullName evidence="7">Serine carboxypeptidase S28-domain-containing protein</fullName>
    </submittedName>
</protein>
<evidence type="ECO:0000256" key="4">
    <source>
        <dbReference type="ARBA" id="ARBA00022801"/>
    </source>
</evidence>
<proteinExistence type="inferred from homology"/>
<dbReference type="EMBL" id="JAADJZ010000004">
    <property type="protein sequence ID" value="KAF2875893.1"/>
    <property type="molecule type" value="Genomic_DNA"/>
</dbReference>
<keyword evidence="3 6" id="KW-0732">Signal</keyword>
<keyword evidence="5" id="KW-0325">Glycoprotein</keyword>
<evidence type="ECO:0000256" key="1">
    <source>
        <dbReference type="ARBA" id="ARBA00011079"/>
    </source>
</evidence>
<evidence type="ECO:0000313" key="8">
    <source>
        <dbReference type="Proteomes" id="UP000481861"/>
    </source>
</evidence>
<dbReference type="GO" id="GO:0070008">
    <property type="term" value="F:serine-type exopeptidase activity"/>
    <property type="evidence" value="ECO:0007669"/>
    <property type="project" value="InterPro"/>
</dbReference>
<feature type="chain" id="PRO_5028863795" evidence="6">
    <location>
        <begin position="21"/>
        <end position="577"/>
    </location>
</feature>
<evidence type="ECO:0000313" key="7">
    <source>
        <dbReference type="EMBL" id="KAF2875893.1"/>
    </source>
</evidence>
<sequence length="577" mass="64249">MRLSLLVAALSLSLFQTTQAINGGIMRKLEQMAEMGLNPDGSPMDIPIEMQLSSLTAVDSTPAPPSTTDQRVQNIVPEYVELPLDHFAKGGDYSYAGTFNNRFWVSETAYKPGAPVFIYDVGEADAEPGALNRLQNQTSFFKQIVDRYNGIGIVWEHRFYGNSTPEPINLNTPSEVFEFLTTEQSLADVDSFAKQFSRPNINYTLTPDKTPWVFIGGSYPAMRAAFMRDKYPDTIYASFASSAPVEASVDMSFYFDPIPRGMVRYGFGNCSSDIHAAIKSIDKTLESPRAAAKLKERFLGLGAATNDNAEFADALTTIFYQWQSYGIEGGSRGLRNFCDYLETDPATNTVAGAEGWAKKKGAQYVVDRWAQWENFVPMVNAYLETSCSGKKNVTGSCDLGKTFTDPAAISWTWQYCTQWGYFQSANLGPNQIVSKYNSLQHQHDICHRQFPTGLPEWPRVHRTNAVFGGWVLRPSNVYWSGGEFDPWRTLSPLSGEPFAPRVRTFTAPPMCGEEQSQGEIFGYTIANAQHCYDFRLVGQTAPGGEVSRKFFTDALTGWLGCWKGKGKGRRGAREWKA</sequence>
<feature type="signal peptide" evidence="6">
    <location>
        <begin position="1"/>
        <end position="20"/>
    </location>
</feature>
<evidence type="ECO:0000256" key="6">
    <source>
        <dbReference type="SAM" id="SignalP"/>
    </source>
</evidence>
<dbReference type="InterPro" id="IPR008758">
    <property type="entry name" value="Peptidase_S28"/>
</dbReference>
<keyword evidence="8" id="KW-1185">Reference proteome</keyword>
<accession>A0A7C8IGM2</accession>
<name>A0A7C8IGM2_9PLEO</name>
<dbReference type="AlphaFoldDB" id="A0A7C8IGM2"/>
<dbReference type="PANTHER" id="PTHR11010">
    <property type="entry name" value="PROTEASE S28 PRO-X CARBOXYPEPTIDASE-RELATED"/>
    <property type="match status" value="1"/>
</dbReference>
<organism evidence="7 8">
    <name type="scientific">Massariosphaeria phaeospora</name>
    <dbReference type="NCBI Taxonomy" id="100035"/>
    <lineage>
        <taxon>Eukaryota</taxon>
        <taxon>Fungi</taxon>
        <taxon>Dikarya</taxon>
        <taxon>Ascomycota</taxon>
        <taxon>Pezizomycotina</taxon>
        <taxon>Dothideomycetes</taxon>
        <taxon>Pleosporomycetidae</taxon>
        <taxon>Pleosporales</taxon>
        <taxon>Pleosporales incertae sedis</taxon>
        <taxon>Massariosphaeria</taxon>
    </lineage>
</organism>
<dbReference type="FunFam" id="3.40.50.1820:FF:000636">
    <property type="entry name" value="Serine peptidase, family S28, putative"/>
    <property type="match status" value="1"/>
</dbReference>
<dbReference type="Proteomes" id="UP000481861">
    <property type="component" value="Unassembled WGS sequence"/>
</dbReference>
<dbReference type="Pfam" id="PF05577">
    <property type="entry name" value="Peptidase_S28"/>
    <property type="match status" value="1"/>
</dbReference>
<keyword evidence="2" id="KW-0645">Protease</keyword>
<comment type="caution">
    <text evidence="7">The sequence shown here is derived from an EMBL/GenBank/DDBJ whole genome shotgun (WGS) entry which is preliminary data.</text>
</comment>
<dbReference type="OrthoDB" id="1735038at2759"/>
<dbReference type="GO" id="GO:0004180">
    <property type="term" value="F:carboxypeptidase activity"/>
    <property type="evidence" value="ECO:0007669"/>
    <property type="project" value="UniProtKB-KW"/>
</dbReference>
<comment type="similarity">
    <text evidence="1">Belongs to the peptidase S28 family.</text>
</comment>
<dbReference type="GO" id="GO:0006508">
    <property type="term" value="P:proteolysis"/>
    <property type="evidence" value="ECO:0007669"/>
    <property type="project" value="UniProtKB-KW"/>
</dbReference>
<evidence type="ECO:0000256" key="5">
    <source>
        <dbReference type="ARBA" id="ARBA00023180"/>
    </source>
</evidence>
<reference evidence="7 8" key="1">
    <citation type="submission" date="2020-01" db="EMBL/GenBank/DDBJ databases">
        <authorList>
            <consortium name="DOE Joint Genome Institute"/>
            <person name="Haridas S."/>
            <person name="Albert R."/>
            <person name="Binder M."/>
            <person name="Bloem J."/>
            <person name="Labutti K."/>
            <person name="Salamov A."/>
            <person name="Andreopoulos B."/>
            <person name="Baker S.E."/>
            <person name="Barry K."/>
            <person name="Bills G."/>
            <person name="Bluhm B.H."/>
            <person name="Cannon C."/>
            <person name="Castanera R."/>
            <person name="Culley D.E."/>
            <person name="Daum C."/>
            <person name="Ezra D."/>
            <person name="Gonzalez J.B."/>
            <person name="Henrissat B."/>
            <person name="Kuo A."/>
            <person name="Liang C."/>
            <person name="Lipzen A."/>
            <person name="Lutzoni F."/>
            <person name="Magnuson J."/>
            <person name="Mondo S."/>
            <person name="Nolan M."/>
            <person name="Ohm R."/>
            <person name="Pangilinan J."/>
            <person name="Park H.-J.H."/>
            <person name="Ramirez L."/>
            <person name="Alfaro M."/>
            <person name="Sun H."/>
            <person name="Tritt A."/>
            <person name="Yoshinaga Y."/>
            <person name="Zwiers L.-H.L."/>
            <person name="Turgeon B.G."/>
            <person name="Goodwin S.B."/>
            <person name="Spatafora J.W."/>
            <person name="Crous P.W."/>
            <person name="Grigoriev I.V."/>
        </authorList>
    </citation>
    <scope>NUCLEOTIDE SEQUENCE [LARGE SCALE GENOMIC DNA]</scope>
    <source>
        <strain evidence="7 8">CBS 611.86</strain>
    </source>
</reference>
<keyword evidence="4" id="KW-0378">Hydrolase</keyword>
<keyword evidence="7" id="KW-0121">Carboxypeptidase</keyword>
<dbReference type="PANTHER" id="PTHR11010:SF109">
    <property type="entry name" value="PEPTIDASE, FAMILY S28, PUTATIVE (AFU_ORTHOLOGUE AFUA_4G03790)-RELATED"/>
    <property type="match status" value="1"/>
</dbReference>
<gene>
    <name evidence="7" type="ORF">BDV95DRAFT_603292</name>
</gene>